<comment type="similarity">
    <text evidence="2">Belongs to the HPr family.</text>
</comment>
<name>A0A3D5QCQ4_FLESI</name>
<dbReference type="PROSITE" id="PS00369">
    <property type="entry name" value="PTS_HPR_HIS"/>
    <property type="match status" value="1"/>
</dbReference>
<proteinExistence type="inferred from homology"/>
<dbReference type="PROSITE" id="PS00589">
    <property type="entry name" value="PTS_HPR_SER"/>
    <property type="match status" value="1"/>
</dbReference>
<dbReference type="SUPFAM" id="SSF55594">
    <property type="entry name" value="HPr-like"/>
    <property type="match status" value="1"/>
</dbReference>
<feature type="domain" description="HPr" evidence="5">
    <location>
        <begin position="5"/>
        <end position="92"/>
    </location>
</feature>
<dbReference type="InterPro" id="IPR002114">
    <property type="entry name" value="PTS_HPr_Ser_P_site"/>
</dbReference>
<dbReference type="InterPro" id="IPR001020">
    <property type="entry name" value="PTS_HPr_His_P_site"/>
</dbReference>
<dbReference type="Pfam" id="PF00381">
    <property type="entry name" value="PTS-HPr"/>
    <property type="match status" value="1"/>
</dbReference>
<reference evidence="6 7" key="1">
    <citation type="journal article" date="2018" name="Nat. Biotechnol.">
        <title>A standardized bacterial taxonomy based on genome phylogeny substantially revises the tree of life.</title>
        <authorList>
            <person name="Parks D.H."/>
            <person name="Chuvochina M."/>
            <person name="Waite D.W."/>
            <person name="Rinke C."/>
            <person name="Skarshewski A."/>
            <person name="Chaumeil P.A."/>
            <person name="Hugenholtz P."/>
        </authorList>
    </citation>
    <scope>NUCLEOTIDE SEQUENCE [LARGE SCALE GENOMIC DNA]</scope>
    <source>
        <strain evidence="6">UBA8672</strain>
    </source>
</reference>
<keyword evidence="3" id="KW-0963">Cytoplasm</keyword>
<accession>A0A3D5QCQ4</accession>
<organism evidence="6 7">
    <name type="scientific">Flexistipes sinusarabici</name>
    <dbReference type="NCBI Taxonomy" id="2352"/>
    <lineage>
        <taxon>Bacteria</taxon>
        <taxon>Pseudomonadati</taxon>
        <taxon>Deferribacterota</taxon>
        <taxon>Deferribacteres</taxon>
        <taxon>Deferribacterales</taxon>
        <taxon>Flexistipitaceae</taxon>
        <taxon>Flexistipes</taxon>
    </lineage>
</organism>
<dbReference type="PANTHER" id="PTHR33705">
    <property type="entry name" value="PHOSPHOCARRIER PROTEIN HPR"/>
    <property type="match status" value="1"/>
</dbReference>
<dbReference type="InterPro" id="IPR050399">
    <property type="entry name" value="HPr"/>
</dbReference>
<dbReference type="PROSITE" id="PS51350">
    <property type="entry name" value="PTS_HPR_DOM"/>
    <property type="match status" value="1"/>
</dbReference>
<evidence type="ECO:0000256" key="1">
    <source>
        <dbReference type="ARBA" id="ARBA00004496"/>
    </source>
</evidence>
<sequence length="93" mass="9938">MADTKMSTEIEIVNELGMHARAAANFVKVANKYSSEVTVEKDGVSANGKSIMGVMMLAASKGSKIKVTTEGEDAKESLEALEKLIKDKFGEAK</sequence>
<dbReference type="InterPro" id="IPR000032">
    <property type="entry name" value="HPr-like"/>
</dbReference>
<evidence type="ECO:0000256" key="4">
    <source>
        <dbReference type="ARBA" id="ARBA00022683"/>
    </source>
</evidence>
<dbReference type="Gene3D" id="3.30.1340.10">
    <property type="entry name" value="HPr-like"/>
    <property type="match status" value="1"/>
</dbReference>
<keyword evidence="4" id="KW-0598">Phosphotransferase system</keyword>
<dbReference type="NCBIfam" id="TIGR01003">
    <property type="entry name" value="PTS_HPr_family"/>
    <property type="match status" value="1"/>
</dbReference>
<dbReference type="EMBL" id="DPPF01000164">
    <property type="protein sequence ID" value="HCW93607.1"/>
    <property type="molecule type" value="Genomic_DNA"/>
</dbReference>
<protein>
    <submittedName>
        <fullName evidence="6">HPr family phosphocarrier protein</fullName>
    </submittedName>
</protein>
<dbReference type="InterPro" id="IPR035895">
    <property type="entry name" value="HPr-like_sf"/>
</dbReference>
<dbReference type="GO" id="GO:0005737">
    <property type="term" value="C:cytoplasm"/>
    <property type="evidence" value="ECO:0007669"/>
    <property type="project" value="UniProtKB-SubCell"/>
</dbReference>
<evidence type="ECO:0000313" key="7">
    <source>
        <dbReference type="Proteomes" id="UP000262325"/>
    </source>
</evidence>
<dbReference type="AlphaFoldDB" id="A0A3D5QCQ4"/>
<comment type="caution">
    <text evidence="6">The sequence shown here is derived from an EMBL/GenBank/DDBJ whole genome shotgun (WGS) entry which is preliminary data.</text>
</comment>
<evidence type="ECO:0000256" key="2">
    <source>
        <dbReference type="ARBA" id="ARBA00010736"/>
    </source>
</evidence>
<dbReference type="PRINTS" id="PR00107">
    <property type="entry name" value="PHOSPHOCPHPR"/>
</dbReference>
<dbReference type="CDD" id="cd00367">
    <property type="entry name" value="PTS-HPr_like"/>
    <property type="match status" value="1"/>
</dbReference>
<evidence type="ECO:0000259" key="5">
    <source>
        <dbReference type="PROSITE" id="PS51350"/>
    </source>
</evidence>
<evidence type="ECO:0000256" key="3">
    <source>
        <dbReference type="ARBA" id="ARBA00022490"/>
    </source>
</evidence>
<comment type="subcellular location">
    <subcellularLocation>
        <location evidence="1">Cytoplasm</location>
    </subcellularLocation>
</comment>
<dbReference type="GO" id="GO:0009401">
    <property type="term" value="P:phosphoenolpyruvate-dependent sugar phosphotransferase system"/>
    <property type="evidence" value="ECO:0007669"/>
    <property type="project" value="UniProtKB-KW"/>
</dbReference>
<dbReference type="PANTHER" id="PTHR33705:SF2">
    <property type="entry name" value="PHOSPHOCARRIER PROTEIN NPR"/>
    <property type="match status" value="1"/>
</dbReference>
<dbReference type="Proteomes" id="UP000262325">
    <property type="component" value="Unassembled WGS sequence"/>
</dbReference>
<dbReference type="RefSeq" id="WP_148255758.1">
    <property type="nucleotide sequence ID" value="NZ_JAAZVV010000044.1"/>
</dbReference>
<gene>
    <name evidence="6" type="ORF">DHM44_07985</name>
</gene>
<evidence type="ECO:0000313" key="6">
    <source>
        <dbReference type="EMBL" id="HCW93607.1"/>
    </source>
</evidence>